<sequence length="515" mass="54399">MGFLKQLRVGQRLGGAFTALLAFLLVVAAMGLVELDRSNARLKAVYLERTVPLEQLGRVNAMAIRDRYLLAEALLLRNESATARALKELSENEAASERLLANYLAGNLSAEEKALADKLMAARNAYAREGLAEARKALQETDFNAVQNAFLGKVAEFGPPVAQHLGELLALQTKLVEQQYAAATAAERRSTWTISLLTLVALVLGAALAWRITRSITGPTQTALRLAQAVAGGDLRTRIEVRGHDEIAQLLEALAEMNSKLGEVVNQVRMSADSIATGSAEIATGNADLSQRTEQQAANLEETAASMEQMSATVRHNADTARSATELAASASQVAERGGAVVGQVVATMDEISASSKRIADIIGTIDGIAFQTNILALNAAVEAARAGEQGRGFAVVAGEVRSLASRSAEAAKEIKSLIGASVERVDAGSRQVAEAGRTMNEIVAQVGRVASLIQEMDHASREQAQGIGQVSEAVADLDRATQQNAALVEQAAAAAESLKQQAKAMNEVVGVFRL</sequence>
<dbReference type="InterPro" id="IPR004089">
    <property type="entry name" value="MCPsignal_dom"/>
</dbReference>
<dbReference type="SUPFAM" id="SSF58104">
    <property type="entry name" value="Methyl-accepting chemotaxis protein (MCP) signaling domain"/>
    <property type="match status" value="1"/>
</dbReference>
<protein>
    <submittedName>
        <fullName evidence="15">MCP four helix bundle domain-containing protein</fullName>
    </submittedName>
</protein>
<dbReference type="InterPro" id="IPR003122">
    <property type="entry name" value="Tar_rcpt_lig-bd"/>
</dbReference>
<dbReference type="GO" id="GO:0005886">
    <property type="term" value="C:plasma membrane"/>
    <property type="evidence" value="ECO:0007669"/>
    <property type="project" value="TreeGrafter"/>
</dbReference>
<evidence type="ECO:0000256" key="1">
    <source>
        <dbReference type="ARBA" id="ARBA00004651"/>
    </source>
</evidence>
<evidence type="ECO:0000313" key="15">
    <source>
        <dbReference type="EMBL" id="MBH9575944.1"/>
    </source>
</evidence>
<keyword evidence="8 10" id="KW-0807">Transducer</keyword>
<evidence type="ECO:0000256" key="9">
    <source>
        <dbReference type="ARBA" id="ARBA00029447"/>
    </source>
</evidence>
<keyword evidence="7 12" id="KW-0472">Membrane</keyword>
<dbReference type="CDD" id="cd11386">
    <property type="entry name" value="MCP_signal"/>
    <property type="match status" value="1"/>
</dbReference>
<comment type="subcellular location">
    <subcellularLocation>
        <location evidence="1">Cell membrane</location>
        <topology evidence="1">Multi-pass membrane protein</topology>
    </subcellularLocation>
</comment>
<evidence type="ECO:0000256" key="3">
    <source>
        <dbReference type="ARBA" id="ARBA00022481"/>
    </source>
</evidence>
<dbReference type="Proteomes" id="UP000613266">
    <property type="component" value="Unassembled WGS sequence"/>
</dbReference>
<dbReference type="PROSITE" id="PS50885">
    <property type="entry name" value="HAMP"/>
    <property type="match status" value="1"/>
</dbReference>
<dbReference type="RefSeq" id="WP_198109565.1">
    <property type="nucleotide sequence ID" value="NZ_JAEDAK010000002.1"/>
</dbReference>
<gene>
    <name evidence="15" type="ORF">I7X39_03400</name>
</gene>
<dbReference type="InterPro" id="IPR003660">
    <property type="entry name" value="HAMP_dom"/>
</dbReference>
<evidence type="ECO:0000256" key="7">
    <source>
        <dbReference type="ARBA" id="ARBA00023136"/>
    </source>
</evidence>
<dbReference type="SMART" id="SM00304">
    <property type="entry name" value="HAMP"/>
    <property type="match status" value="1"/>
</dbReference>
<dbReference type="CDD" id="cd06225">
    <property type="entry name" value="HAMP"/>
    <property type="match status" value="1"/>
</dbReference>
<evidence type="ECO:0000256" key="4">
    <source>
        <dbReference type="ARBA" id="ARBA00022500"/>
    </source>
</evidence>
<dbReference type="GO" id="GO:0006935">
    <property type="term" value="P:chemotaxis"/>
    <property type="evidence" value="ECO:0007669"/>
    <property type="project" value="TreeGrafter"/>
</dbReference>
<keyword evidence="5 12" id="KW-0812">Transmembrane</keyword>
<dbReference type="Gene3D" id="1.10.287.950">
    <property type="entry name" value="Methyl-accepting chemotaxis protein"/>
    <property type="match status" value="1"/>
</dbReference>
<accession>A0A931NGC6</accession>
<evidence type="ECO:0000313" key="16">
    <source>
        <dbReference type="Proteomes" id="UP000613266"/>
    </source>
</evidence>
<dbReference type="InterPro" id="IPR051310">
    <property type="entry name" value="MCP_chemotaxis"/>
</dbReference>
<evidence type="ECO:0000259" key="13">
    <source>
        <dbReference type="PROSITE" id="PS50111"/>
    </source>
</evidence>
<keyword evidence="3" id="KW-0488">Methylation</keyword>
<keyword evidence="2" id="KW-1003">Cell membrane</keyword>
<name>A0A931NGC6_9BURK</name>
<comment type="caution">
    <text evidence="15">The sequence shown here is derived from an EMBL/GenBank/DDBJ whole genome shotgun (WGS) entry which is preliminary data.</text>
</comment>
<dbReference type="Pfam" id="PF00015">
    <property type="entry name" value="MCPsignal"/>
    <property type="match status" value="1"/>
</dbReference>
<keyword evidence="6 12" id="KW-1133">Transmembrane helix</keyword>
<feature type="domain" description="HAMP" evidence="14">
    <location>
        <begin position="214"/>
        <end position="266"/>
    </location>
</feature>
<keyword evidence="16" id="KW-1185">Reference proteome</keyword>
<dbReference type="GO" id="GO:0004888">
    <property type="term" value="F:transmembrane signaling receptor activity"/>
    <property type="evidence" value="ECO:0007669"/>
    <property type="project" value="TreeGrafter"/>
</dbReference>
<keyword evidence="4" id="KW-0145">Chemotaxis</keyword>
<feature type="coiled-coil region" evidence="11">
    <location>
        <begin position="471"/>
        <end position="509"/>
    </location>
</feature>
<feature type="domain" description="Methyl-accepting transducer" evidence="13">
    <location>
        <begin position="271"/>
        <end position="500"/>
    </location>
</feature>
<evidence type="ECO:0000259" key="14">
    <source>
        <dbReference type="PROSITE" id="PS50885"/>
    </source>
</evidence>
<dbReference type="Pfam" id="PF02203">
    <property type="entry name" value="TarH"/>
    <property type="match status" value="1"/>
</dbReference>
<dbReference type="GO" id="GO:0007165">
    <property type="term" value="P:signal transduction"/>
    <property type="evidence" value="ECO:0007669"/>
    <property type="project" value="UniProtKB-KW"/>
</dbReference>
<evidence type="ECO:0000256" key="12">
    <source>
        <dbReference type="SAM" id="Phobius"/>
    </source>
</evidence>
<evidence type="ECO:0000256" key="2">
    <source>
        <dbReference type="ARBA" id="ARBA00022475"/>
    </source>
</evidence>
<dbReference type="EMBL" id="JAEDAK010000002">
    <property type="protein sequence ID" value="MBH9575944.1"/>
    <property type="molecule type" value="Genomic_DNA"/>
</dbReference>
<evidence type="ECO:0000256" key="6">
    <source>
        <dbReference type="ARBA" id="ARBA00022989"/>
    </source>
</evidence>
<feature type="coiled-coil region" evidence="11">
    <location>
        <begin position="247"/>
        <end position="310"/>
    </location>
</feature>
<comment type="similarity">
    <text evidence="9">Belongs to the methyl-accepting chemotaxis (MCP) protein family.</text>
</comment>
<dbReference type="Pfam" id="PF00672">
    <property type="entry name" value="HAMP"/>
    <property type="match status" value="1"/>
</dbReference>
<evidence type="ECO:0000256" key="10">
    <source>
        <dbReference type="PROSITE-ProRule" id="PRU00284"/>
    </source>
</evidence>
<dbReference type="PROSITE" id="PS50111">
    <property type="entry name" value="CHEMOTAXIS_TRANSDUC_2"/>
    <property type="match status" value="1"/>
</dbReference>
<dbReference type="PANTHER" id="PTHR43531">
    <property type="entry name" value="PROTEIN ICFG"/>
    <property type="match status" value="1"/>
</dbReference>
<dbReference type="SMART" id="SM00283">
    <property type="entry name" value="MA"/>
    <property type="match status" value="1"/>
</dbReference>
<dbReference type="FunFam" id="1.10.287.950:FF:000001">
    <property type="entry name" value="Methyl-accepting chemotaxis sensory transducer"/>
    <property type="match status" value="1"/>
</dbReference>
<keyword evidence="11" id="KW-0175">Coiled coil</keyword>
<dbReference type="AlphaFoldDB" id="A0A931NGC6"/>
<evidence type="ECO:0000256" key="11">
    <source>
        <dbReference type="SAM" id="Coils"/>
    </source>
</evidence>
<dbReference type="PANTHER" id="PTHR43531:SF14">
    <property type="entry name" value="METHYL-ACCEPTING CHEMOTAXIS PROTEIN I-RELATED"/>
    <property type="match status" value="1"/>
</dbReference>
<reference evidence="15" key="1">
    <citation type="submission" date="2020-12" db="EMBL/GenBank/DDBJ databases">
        <title>The genome sequence of Inhella sp. 1Y17.</title>
        <authorList>
            <person name="Liu Y."/>
        </authorList>
    </citation>
    <scope>NUCLEOTIDE SEQUENCE</scope>
    <source>
        <strain evidence="15">1Y17</strain>
    </source>
</reference>
<proteinExistence type="inferred from homology"/>
<evidence type="ECO:0000256" key="5">
    <source>
        <dbReference type="ARBA" id="ARBA00022692"/>
    </source>
</evidence>
<feature type="transmembrane region" description="Helical" evidence="12">
    <location>
        <begin position="12"/>
        <end position="33"/>
    </location>
</feature>
<organism evidence="15 16">
    <name type="scientific">Inhella proteolytica</name>
    <dbReference type="NCBI Taxonomy" id="2795029"/>
    <lineage>
        <taxon>Bacteria</taxon>
        <taxon>Pseudomonadati</taxon>
        <taxon>Pseudomonadota</taxon>
        <taxon>Betaproteobacteria</taxon>
        <taxon>Burkholderiales</taxon>
        <taxon>Sphaerotilaceae</taxon>
        <taxon>Inhella</taxon>
    </lineage>
</organism>
<evidence type="ECO:0000256" key="8">
    <source>
        <dbReference type="ARBA" id="ARBA00023224"/>
    </source>
</evidence>